<dbReference type="GO" id="GO:0007035">
    <property type="term" value="P:vacuolar acidification"/>
    <property type="evidence" value="ECO:0007669"/>
    <property type="project" value="TreeGrafter"/>
</dbReference>
<evidence type="ECO:0000256" key="2">
    <source>
        <dbReference type="ARBA" id="ARBA00009904"/>
    </source>
</evidence>
<dbReference type="PANTHER" id="PTHR11629:SF63">
    <property type="entry name" value="V-TYPE PROTON ATPASE SUBUNIT A"/>
    <property type="match status" value="1"/>
</dbReference>
<evidence type="ECO:0000313" key="9">
    <source>
        <dbReference type="EMBL" id="SFI00555.1"/>
    </source>
</evidence>
<feature type="transmembrane region" description="Helical" evidence="8">
    <location>
        <begin position="353"/>
        <end position="376"/>
    </location>
</feature>
<keyword evidence="4 8" id="KW-0812">Transmembrane</keyword>
<evidence type="ECO:0000256" key="8">
    <source>
        <dbReference type="SAM" id="Phobius"/>
    </source>
</evidence>
<dbReference type="GO" id="GO:0016471">
    <property type="term" value="C:vacuolar proton-transporting V-type ATPase complex"/>
    <property type="evidence" value="ECO:0007669"/>
    <property type="project" value="TreeGrafter"/>
</dbReference>
<keyword evidence="3" id="KW-0813">Transport</keyword>
<proteinExistence type="inferred from homology"/>
<accession>A0A1I3ENI5</accession>
<keyword evidence="6" id="KW-0406">Ion transport</keyword>
<evidence type="ECO:0000256" key="3">
    <source>
        <dbReference type="ARBA" id="ARBA00022448"/>
    </source>
</evidence>
<gene>
    <name evidence="9" type="ORF">SAMN04487959_11475</name>
</gene>
<feature type="transmembrane region" description="Helical" evidence="8">
    <location>
        <begin position="426"/>
        <end position="446"/>
    </location>
</feature>
<comment type="subcellular location">
    <subcellularLocation>
        <location evidence="1">Membrane</location>
        <topology evidence="1">Multi-pass membrane protein</topology>
    </subcellularLocation>
</comment>
<evidence type="ECO:0000256" key="5">
    <source>
        <dbReference type="ARBA" id="ARBA00022989"/>
    </source>
</evidence>
<sequence length="593" mass="66127">MSIVSLRRVTLVGSHGDKPATLRELQRLGVMHLIDLGETRRDTPTGAVAGDTRKALAYLLDCPAKRHQVPSDPDFDHQAIVERALENQRRMRDLEDSIDFARRRLKDLEPWGDFDFPPLESLAGHRLWFYEVPHYRARQLAEVELPWQEVHRDNRNRYIAVISREEPAMDALPVPRTHTGSVPRWRLREQLQRLVVRLDECTAEREALTRWIHLLHRHQARAEDATRLTQAQQLTRDTDAIFAVQGWVPEAAIEDVRRLAEQQGLALLDEPVGPEDQPPTLLDNDERTAGGAEIVHFYQMPGYRSWDPSRVIFFSFAAFFAMILADAGYALLLLGALLFFSPRLKRSRTGLRVRTLGFALVGFAFAYGVLAGSYFGWSPPPESWLSHSRLLDVNDFGQMMQLAIGIGLAHLIVANATVAWHHRGRAAMLAPLGWIVALLAGVMLFYGMTGGAVAMTLGLIGVFVFTDTRPIREPLDLLKRVGGGLYALTDVTRAFGDVLSYLRLFALGLASASLAVTFNQLAADAAAAFPGLGILLNALILIVGHALNFVLAVVSGVVHGLRLNLIEFYHWGISDEGYPFTAFAKTETTPWSN</sequence>
<evidence type="ECO:0000313" key="10">
    <source>
        <dbReference type="Proteomes" id="UP000199040"/>
    </source>
</evidence>
<dbReference type="GO" id="GO:0033179">
    <property type="term" value="C:proton-transporting V-type ATPase, V0 domain"/>
    <property type="evidence" value="ECO:0007669"/>
    <property type="project" value="InterPro"/>
</dbReference>
<dbReference type="Proteomes" id="UP000199040">
    <property type="component" value="Unassembled WGS sequence"/>
</dbReference>
<feature type="transmembrane region" description="Helical" evidence="8">
    <location>
        <begin position="501"/>
        <end position="522"/>
    </location>
</feature>
<feature type="transmembrane region" description="Helical" evidence="8">
    <location>
        <begin position="534"/>
        <end position="558"/>
    </location>
</feature>
<dbReference type="PANTHER" id="PTHR11629">
    <property type="entry name" value="VACUOLAR PROTON ATPASES"/>
    <property type="match status" value="1"/>
</dbReference>
<evidence type="ECO:0000256" key="4">
    <source>
        <dbReference type="ARBA" id="ARBA00022692"/>
    </source>
</evidence>
<feature type="transmembrane region" description="Helical" evidence="8">
    <location>
        <begin position="311"/>
        <end position="341"/>
    </location>
</feature>
<evidence type="ECO:0000256" key="6">
    <source>
        <dbReference type="ARBA" id="ARBA00023065"/>
    </source>
</evidence>
<protein>
    <submittedName>
        <fullName evidence="9">V/A-type H+-transporting ATPase subunit I</fullName>
    </submittedName>
</protein>
<keyword evidence="5 8" id="KW-1133">Transmembrane helix</keyword>
<dbReference type="RefSeq" id="WP_035557752.1">
    <property type="nucleotide sequence ID" value="NZ_FOPY01000014.1"/>
</dbReference>
<feature type="transmembrane region" description="Helical" evidence="8">
    <location>
        <begin position="396"/>
        <end position="414"/>
    </location>
</feature>
<dbReference type="GO" id="GO:0046961">
    <property type="term" value="F:proton-transporting ATPase activity, rotational mechanism"/>
    <property type="evidence" value="ECO:0007669"/>
    <property type="project" value="InterPro"/>
</dbReference>
<keyword evidence="10" id="KW-1185">Reference proteome</keyword>
<name>A0A1I3ENI5_9GAMM</name>
<dbReference type="GO" id="GO:0051117">
    <property type="term" value="F:ATPase binding"/>
    <property type="evidence" value="ECO:0007669"/>
    <property type="project" value="TreeGrafter"/>
</dbReference>
<keyword evidence="7 8" id="KW-0472">Membrane</keyword>
<dbReference type="AlphaFoldDB" id="A0A1I3ENI5"/>
<evidence type="ECO:0000256" key="1">
    <source>
        <dbReference type="ARBA" id="ARBA00004141"/>
    </source>
</evidence>
<dbReference type="InterPro" id="IPR002490">
    <property type="entry name" value="V-ATPase_116kDa_su"/>
</dbReference>
<comment type="similarity">
    <text evidence="2">Belongs to the V-ATPase 116 kDa subunit family.</text>
</comment>
<dbReference type="EMBL" id="FOPY01000014">
    <property type="protein sequence ID" value="SFI00555.1"/>
    <property type="molecule type" value="Genomic_DNA"/>
</dbReference>
<evidence type="ECO:0000256" key="7">
    <source>
        <dbReference type="ARBA" id="ARBA00023136"/>
    </source>
</evidence>
<dbReference type="STRING" id="442341.SAMN04487959_11475"/>
<reference evidence="9 10" key="1">
    <citation type="submission" date="2016-10" db="EMBL/GenBank/DDBJ databases">
        <authorList>
            <person name="de Groot N.N."/>
        </authorList>
    </citation>
    <scope>NUCLEOTIDE SEQUENCE [LARGE SCALE GENOMIC DNA]</scope>
    <source>
        <strain evidence="9 10">CGMCC 1.6848</strain>
    </source>
</reference>
<organism evidence="9 10">
    <name type="scientific">Modicisalibacter xianhensis</name>
    <dbReference type="NCBI Taxonomy" id="442341"/>
    <lineage>
        <taxon>Bacteria</taxon>
        <taxon>Pseudomonadati</taxon>
        <taxon>Pseudomonadota</taxon>
        <taxon>Gammaproteobacteria</taxon>
        <taxon>Oceanospirillales</taxon>
        <taxon>Halomonadaceae</taxon>
        <taxon>Modicisalibacter</taxon>
    </lineage>
</organism>